<dbReference type="Proteomes" id="UP000009881">
    <property type="component" value="Unassembled WGS sequence"/>
</dbReference>
<dbReference type="PATRIC" id="fig|1238182.3.peg.65"/>
<dbReference type="InterPro" id="IPR029069">
    <property type="entry name" value="HotDog_dom_sf"/>
</dbReference>
<feature type="domain" description="Thioesterase" evidence="2">
    <location>
        <begin position="73"/>
        <end position="150"/>
    </location>
</feature>
<keyword evidence="4" id="KW-1185">Reference proteome</keyword>
<sequence>MSTLPPPAPLQYGTVSVEQALSEDGLSFIRGIAEGRTPQPPICRTMGFALVEADRGTVTFEGTPTYDHYNPLGTVHAGFASTLLDSCVGCAVHTMLPAGVGYTTMELKVNLVRAITRDTGPVRATGTVLHMGRRVGTAEGKLTDGNGKLLAHCTTTCMVLTP</sequence>
<dbReference type="SUPFAM" id="SSF54637">
    <property type="entry name" value="Thioesterase/thiol ester dehydrase-isomerase"/>
    <property type="match status" value="1"/>
</dbReference>
<dbReference type="STRING" id="1238182.C882_1527"/>
<dbReference type="EMBL" id="ANHY01000002">
    <property type="protein sequence ID" value="EKV32690.1"/>
    <property type="molecule type" value="Genomic_DNA"/>
</dbReference>
<dbReference type="Pfam" id="PF03061">
    <property type="entry name" value="4HBT"/>
    <property type="match status" value="1"/>
</dbReference>
<evidence type="ECO:0000256" key="1">
    <source>
        <dbReference type="ARBA" id="ARBA00022801"/>
    </source>
</evidence>
<evidence type="ECO:0000313" key="4">
    <source>
        <dbReference type="Proteomes" id="UP000009881"/>
    </source>
</evidence>
<dbReference type="GO" id="GO:0005829">
    <property type="term" value="C:cytosol"/>
    <property type="evidence" value="ECO:0007669"/>
    <property type="project" value="TreeGrafter"/>
</dbReference>
<keyword evidence="1" id="KW-0378">Hydrolase</keyword>
<dbReference type="GO" id="GO:0061522">
    <property type="term" value="F:1,4-dihydroxy-2-naphthoyl-CoA thioesterase activity"/>
    <property type="evidence" value="ECO:0007669"/>
    <property type="project" value="TreeGrafter"/>
</dbReference>
<dbReference type="Gene3D" id="3.10.129.10">
    <property type="entry name" value="Hotdog Thioesterase"/>
    <property type="match status" value="1"/>
</dbReference>
<proteinExistence type="predicted"/>
<dbReference type="CDD" id="cd03443">
    <property type="entry name" value="PaaI_thioesterase"/>
    <property type="match status" value="1"/>
</dbReference>
<accession>K9H387</accession>
<protein>
    <submittedName>
        <fullName evidence="3">Thioesterase superfamily protein</fullName>
    </submittedName>
</protein>
<dbReference type="PANTHER" id="PTHR43240">
    <property type="entry name" value="1,4-DIHYDROXY-2-NAPHTHOYL-COA THIOESTERASE 1"/>
    <property type="match status" value="1"/>
</dbReference>
<reference evidence="3 4" key="1">
    <citation type="journal article" date="2013" name="Genome Announc.">
        <title>Draft Genome Sequence of an Alphaproteobacterium, Caenispirillum salinarum AK4(T), Isolated from a Solar Saltern.</title>
        <authorList>
            <person name="Khatri I."/>
            <person name="Singh A."/>
            <person name="Korpole S."/>
            <person name="Pinnaka A.K."/>
            <person name="Subramanian S."/>
        </authorList>
    </citation>
    <scope>NUCLEOTIDE SEQUENCE [LARGE SCALE GENOMIC DNA]</scope>
    <source>
        <strain evidence="3 4">AK4</strain>
    </source>
</reference>
<evidence type="ECO:0000313" key="3">
    <source>
        <dbReference type="EMBL" id="EKV32690.1"/>
    </source>
</evidence>
<dbReference type="RefSeq" id="WP_009538517.1">
    <property type="nucleotide sequence ID" value="NZ_ANHY01000002.1"/>
</dbReference>
<dbReference type="InterPro" id="IPR006683">
    <property type="entry name" value="Thioestr_dom"/>
</dbReference>
<comment type="caution">
    <text evidence="3">The sequence shown here is derived from an EMBL/GenBank/DDBJ whole genome shotgun (WGS) entry which is preliminary data.</text>
</comment>
<dbReference type="eggNOG" id="COG2050">
    <property type="taxonomic scope" value="Bacteria"/>
</dbReference>
<gene>
    <name evidence="3" type="ORF">C882_1527</name>
</gene>
<dbReference type="InterPro" id="IPR003736">
    <property type="entry name" value="PAAI_dom"/>
</dbReference>
<dbReference type="NCBIfam" id="TIGR00369">
    <property type="entry name" value="unchar_dom_1"/>
    <property type="match status" value="1"/>
</dbReference>
<evidence type="ECO:0000259" key="2">
    <source>
        <dbReference type="Pfam" id="PF03061"/>
    </source>
</evidence>
<dbReference type="AlphaFoldDB" id="K9H387"/>
<dbReference type="OrthoDB" id="9813282at2"/>
<organism evidence="3 4">
    <name type="scientific">Caenispirillum salinarum AK4</name>
    <dbReference type="NCBI Taxonomy" id="1238182"/>
    <lineage>
        <taxon>Bacteria</taxon>
        <taxon>Pseudomonadati</taxon>
        <taxon>Pseudomonadota</taxon>
        <taxon>Alphaproteobacteria</taxon>
        <taxon>Rhodospirillales</taxon>
        <taxon>Novispirillaceae</taxon>
        <taxon>Caenispirillum</taxon>
    </lineage>
</organism>
<dbReference type="PANTHER" id="PTHR43240:SF1">
    <property type="entry name" value="BLR5584 PROTEIN"/>
    <property type="match status" value="1"/>
</dbReference>
<name>K9H387_9PROT</name>